<evidence type="ECO:0000256" key="5">
    <source>
        <dbReference type="ARBA" id="ARBA00023237"/>
    </source>
</evidence>
<evidence type="ECO:0000256" key="2">
    <source>
        <dbReference type="ARBA" id="ARBA00006275"/>
    </source>
</evidence>
<accession>A0A9E6ZLD3</accession>
<feature type="chain" id="PRO_5039095824" evidence="6">
    <location>
        <begin position="20"/>
        <end position="511"/>
    </location>
</feature>
<dbReference type="GO" id="GO:0009279">
    <property type="term" value="C:cell outer membrane"/>
    <property type="evidence" value="ECO:0007669"/>
    <property type="project" value="UniProtKB-SubCell"/>
</dbReference>
<dbReference type="Gene3D" id="1.25.40.390">
    <property type="match status" value="1"/>
</dbReference>
<feature type="signal peptide" evidence="6">
    <location>
        <begin position="1"/>
        <end position="19"/>
    </location>
</feature>
<dbReference type="SUPFAM" id="SSF48452">
    <property type="entry name" value="TPR-like"/>
    <property type="match status" value="1"/>
</dbReference>
<comment type="subcellular location">
    <subcellularLocation>
        <location evidence="1">Cell outer membrane</location>
    </subcellularLocation>
</comment>
<keyword evidence="10" id="KW-1185">Reference proteome</keyword>
<dbReference type="Proteomes" id="UP000831290">
    <property type="component" value="Chromosome"/>
</dbReference>
<dbReference type="AlphaFoldDB" id="A0A9E6ZLD3"/>
<dbReference type="RefSeq" id="WP_255841982.1">
    <property type="nucleotide sequence ID" value="NZ_CP094358.1"/>
</dbReference>
<proteinExistence type="inferred from homology"/>
<dbReference type="Pfam" id="PF14322">
    <property type="entry name" value="SusD-like_3"/>
    <property type="match status" value="1"/>
</dbReference>
<organism evidence="9 10">
    <name type="scientific">Abyssalbus ytuae</name>
    <dbReference type="NCBI Taxonomy" id="2926907"/>
    <lineage>
        <taxon>Bacteria</taxon>
        <taxon>Pseudomonadati</taxon>
        <taxon>Bacteroidota</taxon>
        <taxon>Flavobacteriia</taxon>
        <taxon>Flavobacteriales</taxon>
        <taxon>Flavobacteriaceae</taxon>
        <taxon>Abyssalbus</taxon>
    </lineage>
</organism>
<evidence type="ECO:0000256" key="4">
    <source>
        <dbReference type="ARBA" id="ARBA00023136"/>
    </source>
</evidence>
<dbReference type="Pfam" id="PF07980">
    <property type="entry name" value="SusD_RagB"/>
    <property type="match status" value="1"/>
</dbReference>
<protein>
    <submittedName>
        <fullName evidence="9">RagB/SusD family nutrient uptake outer membrane protein</fullName>
    </submittedName>
</protein>
<evidence type="ECO:0000259" key="7">
    <source>
        <dbReference type="Pfam" id="PF07980"/>
    </source>
</evidence>
<evidence type="ECO:0000256" key="6">
    <source>
        <dbReference type="SAM" id="SignalP"/>
    </source>
</evidence>
<evidence type="ECO:0000256" key="3">
    <source>
        <dbReference type="ARBA" id="ARBA00022729"/>
    </source>
</evidence>
<evidence type="ECO:0000256" key="1">
    <source>
        <dbReference type="ARBA" id="ARBA00004442"/>
    </source>
</evidence>
<dbReference type="InterPro" id="IPR012944">
    <property type="entry name" value="SusD_RagB_dom"/>
</dbReference>
<comment type="similarity">
    <text evidence="2">Belongs to the SusD family.</text>
</comment>
<keyword evidence="3 6" id="KW-0732">Signal</keyword>
<feature type="domain" description="SusD-like N-terminal" evidence="8">
    <location>
        <begin position="87"/>
        <end position="223"/>
    </location>
</feature>
<dbReference type="KEGG" id="fbm:MQE35_13480"/>
<dbReference type="PROSITE" id="PS51257">
    <property type="entry name" value="PROKAR_LIPOPROTEIN"/>
    <property type="match status" value="1"/>
</dbReference>
<keyword evidence="4" id="KW-0472">Membrane</keyword>
<dbReference type="InterPro" id="IPR033985">
    <property type="entry name" value="SusD-like_N"/>
</dbReference>
<feature type="domain" description="RagB/SusD" evidence="7">
    <location>
        <begin position="289"/>
        <end position="503"/>
    </location>
</feature>
<name>A0A9E6ZLD3_9FLAO</name>
<keyword evidence="5" id="KW-0998">Cell outer membrane</keyword>
<sequence length="511" mass="56578">MKNWLFKIKLLSMVTVVLAIGACSDDFLDRPPEDSFNAAEFYGTPEQVEASTNALYSIPWYDFVSNVSWCIGDLASGTGRTWDPRNQDFDNFAITGEHNTLGQAWTSLYAVIAQANAVINAVPLAATGIVPESTINTAVGEARALRAIAYFYLVRIFGAVPIIEDNTLYVDQSSIPRNVVDDVYRFIIEDLEFAAANITYTKTSAPGRISSNGAKAMLAKVHLTRRNYQAAYNLSAEVIQSNEFDLMENYGDLFITANDNNIESVIALQWTGSGEYAEGNAVQSLYALPNITGFSDGWSAIGPSLDLQDSYEDHEQDDRYHATIMDADYYYSEINGGYTVPNNVNAQGTLKAIKKYVVGKPEFIGGGAMQSYPNNTYILRYADVLLIHAESIIMGGGGSVGEAETSINKVRERAGLAPLTNPVFEDVFQERKIEFALEMEHWYDVIRMDTADAIEYLSNVERGTWDDSQTPPVLNSKMVTVTADKLLFPYPTNETINNPALLEDPVKYYND</sequence>
<reference evidence="9" key="1">
    <citation type="submission" date="2022-03" db="EMBL/GenBank/DDBJ databases">
        <title>Description of Abyssus ytuae gen. nov., sp. nov., a novel member of the family Flavobacteriaceae isolated from the sediment of Mariana Trench.</title>
        <authorList>
            <person name="Zhang J."/>
            <person name="Xu X."/>
        </authorList>
    </citation>
    <scope>NUCLEOTIDE SEQUENCE</scope>
    <source>
        <strain evidence="9">MT3330</strain>
    </source>
</reference>
<evidence type="ECO:0000259" key="8">
    <source>
        <dbReference type="Pfam" id="PF14322"/>
    </source>
</evidence>
<dbReference type="InterPro" id="IPR011990">
    <property type="entry name" value="TPR-like_helical_dom_sf"/>
</dbReference>
<gene>
    <name evidence="9" type="ORF">MQE35_13480</name>
</gene>
<dbReference type="EMBL" id="CP094358">
    <property type="protein sequence ID" value="UOB16744.1"/>
    <property type="molecule type" value="Genomic_DNA"/>
</dbReference>
<evidence type="ECO:0000313" key="9">
    <source>
        <dbReference type="EMBL" id="UOB16744.1"/>
    </source>
</evidence>
<evidence type="ECO:0000313" key="10">
    <source>
        <dbReference type="Proteomes" id="UP000831290"/>
    </source>
</evidence>